<dbReference type="RefSeq" id="XP_036726065.1">
    <property type="nucleotide sequence ID" value="XM_036870170.1"/>
</dbReference>
<dbReference type="Proteomes" id="UP000694857">
    <property type="component" value="Chromosome 11"/>
</dbReference>
<keyword evidence="2" id="KW-1185">Reference proteome</keyword>
<dbReference type="KEGG" id="bmus:118904263"/>
<reference evidence="3" key="2">
    <citation type="submission" date="2025-08" db="UniProtKB">
        <authorList>
            <consortium name="RefSeq"/>
        </authorList>
    </citation>
    <scope>IDENTIFICATION</scope>
    <source>
        <tissue evidence="3">Epidermis and Blubber</tissue>
    </source>
</reference>
<name>A0A8B8Z1U1_BALMU</name>
<dbReference type="CTD" id="118904263"/>
<evidence type="ECO:0000256" key="1">
    <source>
        <dbReference type="SAM" id="MobiDB-lite"/>
    </source>
</evidence>
<dbReference type="AlphaFoldDB" id="A0A8B8Z1U1"/>
<dbReference type="GeneID" id="118904263"/>
<feature type="region of interest" description="Disordered" evidence="1">
    <location>
        <begin position="28"/>
        <end position="107"/>
    </location>
</feature>
<dbReference type="OrthoDB" id="9747580at2759"/>
<gene>
    <name evidence="3" type="primary">C11H3orf86</name>
</gene>
<protein>
    <submittedName>
        <fullName evidence="3">LOW QUALITY PROTEIN: uncharacterized protein C3orf86 homolog</fullName>
    </submittedName>
</protein>
<proteinExistence type="predicted"/>
<feature type="compositionally biased region" description="Low complexity" evidence="1">
    <location>
        <begin position="64"/>
        <end position="74"/>
    </location>
</feature>
<organism evidence="2 3">
    <name type="scientific">Balaenoptera musculus</name>
    <name type="common">Blue whale</name>
    <dbReference type="NCBI Taxonomy" id="9771"/>
    <lineage>
        <taxon>Eukaryota</taxon>
        <taxon>Metazoa</taxon>
        <taxon>Chordata</taxon>
        <taxon>Craniata</taxon>
        <taxon>Vertebrata</taxon>
        <taxon>Euteleostomi</taxon>
        <taxon>Mammalia</taxon>
        <taxon>Eutheria</taxon>
        <taxon>Laurasiatheria</taxon>
        <taxon>Artiodactyla</taxon>
        <taxon>Whippomorpha</taxon>
        <taxon>Cetacea</taxon>
        <taxon>Mysticeti</taxon>
        <taxon>Balaenopteridae</taxon>
        <taxon>Balaenoptera</taxon>
    </lineage>
</organism>
<evidence type="ECO:0000313" key="2">
    <source>
        <dbReference type="Proteomes" id="UP000694857"/>
    </source>
</evidence>
<reference evidence="2" key="1">
    <citation type="submission" date="2024-06" db="UniProtKB">
        <authorList>
            <consortium name="RefSeq"/>
        </authorList>
    </citation>
    <scope>NUCLEOTIDE SEQUENCE [LARGE SCALE GENOMIC DNA]</scope>
</reference>
<evidence type="ECO:0000313" key="3">
    <source>
        <dbReference type="RefSeq" id="XP_036726065.1"/>
    </source>
</evidence>
<sequence>MLKSQFGQGKKPLDTFFWVNEITREITYPPLRADAPAASPAPVEKPGERPRSQHGSVQGGPPGAQGQPAHAQKAAPPPRPRASLEEIGSRNSVPATPTHLPAKAGARSPTLFSAIPVTISPPGGAPPPFGPLGLAPLSQASTLPPSPSAPCAFTCKLKNVLTGNNRFSF</sequence>
<accession>A0A8B8Z1U1</accession>